<dbReference type="EMBL" id="JH992978">
    <property type="protein sequence ID" value="EKX50558.1"/>
    <property type="molecule type" value="Genomic_DNA"/>
</dbReference>
<dbReference type="RefSeq" id="XP_005837538.1">
    <property type="nucleotide sequence ID" value="XM_005837481.1"/>
</dbReference>
<dbReference type="KEGG" id="gtt:GUITHDRAFT_103785"/>
<feature type="signal peptide" evidence="2">
    <location>
        <begin position="1"/>
        <end position="23"/>
    </location>
</feature>
<keyword evidence="2" id="KW-0732">Signal</keyword>
<dbReference type="GeneID" id="17307123"/>
<accession>L1JR42</accession>
<evidence type="ECO:0000313" key="3">
    <source>
        <dbReference type="EMBL" id="EKX50558.1"/>
    </source>
</evidence>
<evidence type="ECO:0008006" key="6">
    <source>
        <dbReference type="Google" id="ProtNLM"/>
    </source>
</evidence>
<organism evidence="3">
    <name type="scientific">Guillardia theta (strain CCMP2712)</name>
    <name type="common">Cryptophyte</name>
    <dbReference type="NCBI Taxonomy" id="905079"/>
    <lineage>
        <taxon>Eukaryota</taxon>
        <taxon>Cryptophyceae</taxon>
        <taxon>Pyrenomonadales</taxon>
        <taxon>Geminigeraceae</taxon>
        <taxon>Guillardia</taxon>
    </lineage>
</organism>
<evidence type="ECO:0000256" key="1">
    <source>
        <dbReference type="SAM" id="MobiDB-lite"/>
    </source>
</evidence>
<gene>
    <name evidence="3" type="ORF">GUITHDRAFT_103785</name>
</gene>
<protein>
    <recommendedName>
        <fullName evidence="6">UBX domain-containing protein</fullName>
    </recommendedName>
</protein>
<evidence type="ECO:0000313" key="4">
    <source>
        <dbReference type="EnsemblProtists" id="EKX50558"/>
    </source>
</evidence>
<dbReference type="InterPro" id="IPR029071">
    <property type="entry name" value="Ubiquitin-like_domsf"/>
</dbReference>
<name>L1JR42_GUITC</name>
<feature type="region of interest" description="Disordered" evidence="1">
    <location>
        <begin position="133"/>
        <end position="159"/>
    </location>
</feature>
<dbReference type="EnsemblProtists" id="EKX50558">
    <property type="protein sequence ID" value="EKX50558"/>
    <property type="gene ID" value="GUITHDRAFT_103785"/>
</dbReference>
<dbReference type="SUPFAM" id="SSF54236">
    <property type="entry name" value="Ubiquitin-like"/>
    <property type="match status" value="1"/>
</dbReference>
<keyword evidence="5" id="KW-1185">Reference proteome</keyword>
<dbReference type="PaxDb" id="55529-EKX50558"/>
<dbReference type="AlphaFoldDB" id="L1JR42"/>
<reference evidence="3 5" key="1">
    <citation type="journal article" date="2012" name="Nature">
        <title>Algal genomes reveal evolutionary mosaicism and the fate of nucleomorphs.</title>
        <authorList>
            <consortium name="DOE Joint Genome Institute"/>
            <person name="Curtis B.A."/>
            <person name="Tanifuji G."/>
            <person name="Burki F."/>
            <person name="Gruber A."/>
            <person name="Irimia M."/>
            <person name="Maruyama S."/>
            <person name="Arias M.C."/>
            <person name="Ball S.G."/>
            <person name="Gile G.H."/>
            <person name="Hirakawa Y."/>
            <person name="Hopkins J.F."/>
            <person name="Kuo A."/>
            <person name="Rensing S.A."/>
            <person name="Schmutz J."/>
            <person name="Symeonidi A."/>
            <person name="Elias M."/>
            <person name="Eveleigh R.J."/>
            <person name="Herman E.K."/>
            <person name="Klute M.J."/>
            <person name="Nakayama T."/>
            <person name="Obornik M."/>
            <person name="Reyes-Prieto A."/>
            <person name="Armbrust E.V."/>
            <person name="Aves S.J."/>
            <person name="Beiko R.G."/>
            <person name="Coutinho P."/>
            <person name="Dacks J.B."/>
            <person name="Durnford D.G."/>
            <person name="Fast N.M."/>
            <person name="Green B.R."/>
            <person name="Grisdale C.J."/>
            <person name="Hempel F."/>
            <person name="Henrissat B."/>
            <person name="Hoppner M.P."/>
            <person name="Ishida K."/>
            <person name="Kim E."/>
            <person name="Koreny L."/>
            <person name="Kroth P.G."/>
            <person name="Liu Y."/>
            <person name="Malik S.B."/>
            <person name="Maier U.G."/>
            <person name="McRose D."/>
            <person name="Mock T."/>
            <person name="Neilson J.A."/>
            <person name="Onodera N.T."/>
            <person name="Poole A.M."/>
            <person name="Pritham E.J."/>
            <person name="Richards T.A."/>
            <person name="Rocap G."/>
            <person name="Roy S.W."/>
            <person name="Sarai C."/>
            <person name="Schaack S."/>
            <person name="Shirato S."/>
            <person name="Slamovits C.H."/>
            <person name="Spencer D.F."/>
            <person name="Suzuki S."/>
            <person name="Worden A.Z."/>
            <person name="Zauner S."/>
            <person name="Barry K."/>
            <person name="Bell C."/>
            <person name="Bharti A.K."/>
            <person name="Crow J.A."/>
            <person name="Grimwood J."/>
            <person name="Kramer R."/>
            <person name="Lindquist E."/>
            <person name="Lucas S."/>
            <person name="Salamov A."/>
            <person name="McFadden G.I."/>
            <person name="Lane C.E."/>
            <person name="Keeling P.J."/>
            <person name="Gray M.W."/>
            <person name="Grigoriev I.V."/>
            <person name="Archibald J.M."/>
        </authorList>
    </citation>
    <scope>NUCLEOTIDE SEQUENCE</scope>
    <source>
        <strain evidence="3 5">CCMP2712</strain>
    </source>
</reference>
<proteinExistence type="predicted"/>
<reference evidence="4" key="3">
    <citation type="submission" date="2016-03" db="UniProtKB">
        <authorList>
            <consortium name="EnsemblProtists"/>
        </authorList>
    </citation>
    <scope>IDENTIFICATION</scope>
</reference>
<dbReference type="HOGENOM" id="CLU_1028352_0_0_1"/>
<evidence type="ECO:0000256" key="2">
    <source>
        <dbReference type="SAM" id="SignalP"/>
    </source>
</evidence>
<sequence length="271" mass="30556">MIAHGKVSLAIAGLLATLPCTVGLQVEVAKFRAAPLKFHQRPRCPGVTSLRLRGGEEEVEKDTLITRLKNNRSLNPSDHANQLEWFLALVLAAYVAIGAPFSEYVPLLQDLVKAAEKERMEWNRIRQEQEEEFQKSLMEDSMKQNEQKKRKEEAEAAERAARKAFEEKVSRLPTEPEQGAGVVQLRFSSQEGFHWKIKSGGVMFDYVDVERYKKAEQADNAEEQLKELADLDYVLVSTIPKLLLSEREKTLKESGISSSCALMIKPVVADT</sequence>
<evidence type="ECO:0000313" key="5">
    <source>
        <dbReference type="Proteomes" id="UP000011087"/>
    </source>
</evidence>
<dbReference type="Proteomes" id="UP000011087">
    <property type="component" value="Unassembled WGS sequence"/>
</dbReference>
<reference evidence="5" key="2">
    <citation type="submission" date="2012-11" db="EMBL/GenBank/DDBJ databases">
        <authorList>
            <person name="Kuo A."/>
            <person name="Curtis B.A."/>
            <person name="Tanifuji G."/>
            <person name="Burki F."/>
            <person name="Gruber A."/>
            <person name="Irimia M."/>
            <person name="Maruyama S."/>
            <person name="Arias M.C."/>
            <person name="Ball S.G."/>
            <person name="Gile G.H."/>
            <person name="Hirakawa Y."/>
            <person name="Hopkins J.F."/>
            <person name="Rensing S.A."/>
            <person name="Schmutz J."/>
            <person name="Symeonidi A."/>
            <person name="Elias M."/>
            <person name="Eveleigh R.J."/>
            <person name="Herman E.K."/>
            <person name="Klute M.J."/>
            <person name="Nakayama T."/>
            <person name="Obornik M."/>
            <person name="Reyes-Prieto A."/>
            <person name="Armbrust E.V."/>
            <person name="Aves S.J."/>
            <person name="Beiko R.G."/>
            <person name="Coutinho P."/>
            <person name="Dacks J.B."/>
            <person name="Durnford D.G."/>
            <person name="Fast N.M."/>
            <person name="Green B.R."/>
            <person name="Grisdale C."/>
            <person name="Hempe F."/>
            <person name="Henrissat B."/>
            <person name="Hoppner M.P."/>
            <person name="Ishida K.-I."/>
            <person name="Kim E."/>
            <person name="Koreny L."/>
            <person name="Kroth P.G."/>
            <person name="Liu Y."/>
            <person name="Malik S.-B."/>
            <person name="Maier U.G."/>
            <person name="McRose D."/>
            <person name="Mock T."/>
            <person name="Neilson J.A."/>
            <person name="Onodera N.T."/>
            <person name="Poole A.M."/>
            <person name="Pritham E.J."/>
            <person name="Richards T.A."/>
            <person name="Rocap G."/>
            <person name="Roy S.W."/>
            <person name="Sarai C."/>
            <person name="Schaack S."/>
            <person name="Shirato S."/>
            <person name="Slamovits C.H."/>
            <person name="Spencer D.F."/>
            <person name="Suzuki S."/>
            <person name="Worden A.Z."/>
            <person name="Zauner S."/>
            <person name="Barry K."/>
            <person name="Bell C."/>
            <person name="Bharti A.K."/>
            <person name="Crow J.A."/>
            <person name="Grimwood J."/>
            <person name="Kramer R."/>
            <person name="Lindquist E."/>
            <person name="Lucas S."/>
            <person name="Salamov A."/>
            <person name="McFadden G.I."/>
            <person name="Lane C.E."/>
            <person name="Keeling P.J."/>
            <person name="Gray M.W."/>
            <person name="Grigoriev I.V."/>
            <person name="Archibald J.M."/>
        </authorList>
    </citation>
    <scope>NUCLEOTIDE SEQUENCE</scope>
    <source>
        <strain evidence="5">CCMP2712</strain>
    </source>
</reference>
<feature type="chain" id="PRO_5008771655" description="UBX domain-containing protein" evidence="2">
    <location>
        <begin position="24"/>
        <end position="271"/>
    </location>
</feature>